<evidence type="ECO:0000313" key="8">
    <source>
        <dbReference type="Proteomes" id="UP000628840"/>
    </source>
</evidence>
<protein>
    <recommendedName>
        <fullName evidence="6">Yip1 domain-containing protein</fullName>
    </recommendedName>
</protein>
<dbReference type="GO" id="GO:0016020">
    <property type="term" value="C:membrane"/>
    <property type="evidence" value="ECO:0007669"/>
    <property type="project" value="UniProtKB-SubCell"/>
</dbReference>
<feature type="domain" description="Yip1" evidence="6">
    <location>
        <begin position="9"/>
        <end position="208"/>
    </location>
</feature>
<evidence type="ECO:0000256" key="4">
    <source>
        <dbReference type="ARBA" id="ARBA00023136"/>
    </source>
</evidence>
<dbReference type="RefSeq" id="WP_188880445.1">
    <property type="nucleotide sequence ID" value="NZ_BMPF01000002.1"/>
</dbReference>
<proteinExistence type="predicted"/>
<keyword evidence="8" id="KW-1185">Reference proteome</keyword>
<sequence>MPSNSTVRRLLTDPNGFFAAKEDAEEWGLLRPALLVAATGVVGAASAYLMTSLVVSALPEDAQGVGAFIGVVGALGAFVGTVLIWGVLAVVFFALSALFDGEGSLKKTLAYVGWGYLPQLLGSVVSLALTYVGLRGLTPPSDASQYQAFVQQLQQRPIFLVSTAVGVVFLLWAGFVWTFALKHARDLDVRQAAISVLVPVGLYALYQLSSYLRL</sequence>
<dbReference type="Pfam" id="PF04893">
    <property type="entry name" value="Yip1"/>
    <property type="match status" value="1"/>
</dbReference>
<feature type="transmembrane region" description="Helical" evidence="5">
    <location>
        <begin position="33"/>
        <end position="55"/>
    </location>
</feature>
<feature type="transmembrane region" description="Helical" evidence="5">
    <location>
        <begin position="192"/>
        <end position="212"/>
    </location>
</feature>
<dbReference type="AlphaFoldDB" id="A0A830EU99"/>
<dbReference type="EMBL" id="BMPF01000002">
    <property type="protein sequence ID" value="GGL30337.1"/>
    <property type="molecule type" value="Genomic_DNA"/>
</dbReference>
<feature type="transmembrane region" description="Helical" evidence="5">
    <location>
        <begin position="116"/>
        <end position="137"/>
    </location>
</feature>
<evidence type="ECO:0000256" key="2">
    <source>
        <dbReference type="ARBA" id="ARBA00022692"/>
    </source>
</evidence>
<keyword evidence="3 5" id="KW-1133">Transmembrane helix</keyword>
<gene>
    <name evidence="7" type="ORF">GCM10009037_12540</name>
</gene>
<reference evidence="7 8" key="1">
    <citation type="journal article" date="2019" name="Int. J. Syst. Evol. Microbiol.">
        <title>The Global Catalogue of Microorganisms (GCM) 10K type strain sequencing project: providing services to taxonomists for standard genome sequencing and annotation.</title>
        <authorList>
            <consortium name="The Broad Institute Genomics Platform"/>
            <consortium name="The Broad Institute Genome Sequencing Center for Infectious Disease"/>
            <person name="Wu L."/>
            <person name="Ma J."/>
        </authorList>
    </citation>
    <scope>NUCLEOTIDE SEQUENCE [LARGE SCALE GENOMIC DNA]</scope>
    <source>
        <strain evidence="7 8">JCM 19585</strain>
    </source>
</reference>
<feature type="transmembrane region" description="Helical" evidence="5">
    <location>
        <begin position="67"/>
        <end position="96"/>
    </location>
</feature>
<evidence type="ECO:0000256" key="3">
    <source>
        <dbReference type="ARBA" id="ARBA00022989"/>
    </source>
</evidence>
<keyword evidence="4 5" id="KW-0472">Membrane</keyword>
<dbReference type="Proteomes" id="UP000628840">
    <property type="component" value="Unassembled WGS sequence"/>
</dbReference>
<accession>A0A830EU99</accession>
<comment type="subcellular location">
    <subcellularLocation>
        <location evidence="1">Membrane</location>
        <topology evidence="1">Multi-pass membrane protein</topology>
    </subcellularLocation>
</comment>
<evidence type="ECO:0000256" key="1">
    <source>
        <dbReference type="ARBA" id="ARBA00004141"/>
    </source>
</evidence>
<evidence type="ECO:0000259" key="6">
    <source>
        <dbReference type="Pfam" id="PF04893"/>
    </source>
</evidence>
<dbReference type="OrthoDB" id="116519at2157"/>
<comment type="caution">
    <text evidence="7">The sequence shown here is derived from an EMBL/GenBank/DDBJ whole genome shotgun (WGS) entry which is preliminary data.</text>
</comment>
<feature type="transmembrane region" description="Helical" evidence="5">
    <location>
        <begin position="158"/>
        <end position="180"/>
    </location>
</feature>
<keyword evidence="2 5" id="KW-0812">Transmembrane</keyword>
<name>A0A830EU99_9EURY</name>
<organism evidence="7 8">
    <name type="scientific">Halarchaeum grantii</name>
    <dbReference type="NCBI Taxonomy" id="1193105"/>
    <lineage>
        <taxon>Archaea</taxon>
        <taxon>Methanobacteriati</taxon>
        <taxon>Methanobacteriota</taxon>
        <taxon>Stenosarchaea group</taxon>
        <taxon>Halobacteria</taxon>
        <taxon>Halobacteriales</taxon>
        <taxon>Halobacteriaceae</taxon>
    </lineage>
</organism>
<evidence type="ECO:0000313" key="7">
    <source>
        <dbReference type="EMBL" id="GGL30337.1"/>
    </source>
</evidence>
<evidence type="ECO:0000256" key="5">
    <source>
        <dbReference type="SAM" id="Phobius"/>
    </source>
</evidence>
<dbReference type="InterPro" id="IPR006977">
    <property type="entry name" value="Yip1_dom"/>
</dbReference>